<accession>A0A9X1T0J3</accession>
<name>A0A9X1T0J3_9HYPH</name>
<evidence type="ECO:0000313" key="4">
    <source>
        <dbReference type="Proteomes" id="UP001139089"/>
    </source>
</evidence>
<dbReference type="Proteomes" id="UP001139089">
    <property type="component" value="Unassembled WGS sequence"/>
</dbReference>
<dbReference type="RefSeq" id="WP_231813492.1">
    <property type="nucleotide sequence ID" value="NZ_JAJOZR010000005.1"/>
</dbReference>
<evidence type="ECO:0000313" key="3">
    <source>
        <dbReference type="EMBL" id="MCD7109104.1"/>
    </source>
</evidence>
<proteinExistence type="predicted"/>
<evidence type="ECO:0000256" key="1">
    <source>
        <dbReference type="ARBA" id="ARBA00023002"/>
    </source>
</evidence>
<keyword evidence="4" id="KW-1185">Reference proteome</keyword>
<dbReference type="Gene3D" id="3.50.50.60">
    <property type="entry name" value="FAD/NAD(P)-binding domain"/>
    <property type="match status" value="1"/>
</dbReference>
<dbReference type="EMBL" id="JAJOZR010000005">
    <property type="protein sequence ID" value="MCD7109104.1"/>
    <property type="molecule type" value="Genomic_DNA"/>
</dbReference>
<dbReference type="AlphaFoldDB" id="A0A9X1T0J3"/>
<dbReference type="Gene3D" id="3.30.9.10">
    <property type="entry name" value="D-Amino Acid Oxidase, subunit A, domain 2"/>
    <property type="match status" value="1"/>
</dbReference>
<dbReference type="InterPro" id="IPR036188">
    <property type="entry name" value="FAD/NAD-bd_sf"/>
</dbReference>
<reference evidence="3" key="1">
    <citation type="submission" date="2021-12" db="EMBL/GenBank/DDBJ databases">
        <authorList>
            <person name="Li Y."/>
        </authorList>
    </citation>
    <scope>NUCLEOTIDE SEQUENCE</scope>
    <source>
        <strain evidence="3">DKSPLA3</strain>
    </source>
</reference>
<comment type="caution">
    <text evidence="3">The sequence shown here is derived from an EMBL/GenBank/DDBJ whole genome shotgun (WGS) entry which is preliminary data.</text>
</comment>
<dbReference type="GO" id="GO:0016491">
    <property type="term" value="F:oxidoreductase activity"/>
    <property type="evidence" value="ECO:0007669"/>
    <property type="project" value="UniProtKB-KW"/>
</dbReference>
<dbReference type="Pfam" id="PF01266">
    <property type="entry name" value="DAO"/>
    <property type="match status" value="1"/>
</dbReference>
<feature type="domain" description="FAD dependent oxidoreductase" evidence="2">
    <location>
        <begin position="7"/>
        <end position="356"/>
    </location>
</feature>
<gene>
    <name evidence="3" type="ORF">LRX75_08610</name>
</gene>
<dbReference type="InterPro" id="IPR006076">
    <property type="entry name" value="FAD-dep_OxRdtase"/>
</dbReference>
<dbReference type="PANTHER" id="PTHR13847">
    <property type="entry name" value="SARCOSINE DEHYDROGENASE-RELATED"/>
    <property type="match status" value="1"/>
</dbReference>
<keyword evidence="1" id="KW-0560">Oxidoreductase</keyword>
<dbReference type="PANTHER" id="PTHR13847:SF289">
    <property type="entry name" value="GLYCINE OXIDASE"/>
    <property type="match status" value="1"/>
</dbReference>
<evidence type="ECO:0000259" key="2">
    <source>
        <dbReference type="Pfam" id="PF01266"/>
    </source>
</evidence>
<organism evidence="3 4">
    <name type="scientific">Rhizobium quercicola</name>
    <dbReference type="NCBI Taxonomy" id="2901226"/>
    <lineage>
        <taxon>Bacteria</taxon>
        <taxon>Pseudomonadati</taxon>
        <taxon>Pseudomonadota</taxon>
        <taxon>Alphaproteobacteria</taxon>
        <taxon>Hyphomicrobiales</taxon>
        <taxon>Rhizobiaceae</taxon>
        <taxon>Rhizobium/Agrobacterium group</taxon>
        <taxon>Rhizobium</taxon>
    </lineage>
</organism>
<sequence length="387" mass="40380">MADMKTDLVVIGGGIMGLWAALHAARAGVKVVLAERAAIGAGASGGLLGALMPHTPDRWNDKKQFQFDALVSLEGEIRGMEAATGLYAGYRRTGRLIPLAKPHLREIALRQVADAAVNWRSGAGGFAWRVLDAAPEGLFSPDVVAHGAVSDQLAARVSPRGLLHLLRSTLEGMPGVTILEGCAVRTIDPRQGRVVLADGISVEAGHVVLAAGVDSFPMIDGLAALAGAAARPPSGASVKGQAARLAVDLDPALPILYSDGVYVIAHDAGGVAIGSTSEVDYADPFSTDRRLDDLLAKAETLVPSLAGAPVLERWAGLRPRAIGRDPMAGPHPDYPRLHLLTGGFKISFGIAHRLAQAVVEGIFEHTLDGVQAIVLPPSFRTESHLAL</sequence>
<dbReference type="SUPFAM" id="SSF51905">
    <property type="entry name" value="FAD/NAD(P)-binding domain"/>
    <property type="match status" value="1"/>
</dbReference>
<dbReference type="GO" id="GO:0005737">
    <property type="term" value="C:cytoplasm"/>
    <property type="evidence" value="ECO:0007669"/>
    <property type="project" value="TreeGrafter"/>
</dbReference>
<protein>
    <submittedName>
        <fullName evidence="3">FAD-binding oxidoreductase</fullName>
    </submittedName>
</protein>